<dbReference type="AlphaFoldDB" id="A0A2T8HLG9"/>
<accession>A0A2T8HLG9</accession>
<gene>
    <name evidence="1" type="ORF">DC487_01230</name>
</gene>
<organism evidence="1 2">
    <name type="scientific">Sphingobacterium corticibacter</name>
    <dbReference type="NCBI Taxonomy" id="2171749"/>
    <lineage>
        <taxon>Bacteria</taxon>
        <taxon>Pseudomonadati</taxon>
        <taxon>Bacteroidota</taxon>
        <taxon>Sphingobacteriia</taxon>
        <taxon>Sphingobacteriales</taxon>
        <taxon>Sphingobacteriaceae</taxon>
        <taxon>Sphingobacterium</taxon>
    </lineage>
</organism>
<sequence length="59" mass="7042">MDISQNTQLKKKYLLGRIEALKNTCEENFVRKMWCFNRNVMCQQPIQETAFLFILTLSL</sequence>
<reference evidence="1 2" key="1">
    <citation type="submission" date="2018-04" db="EMBL/GenBank/DDBJ databases">
        <title>Sphingobacterium cortibacter sp. nov.</title>
        <authorList>
            <person name="Li Y."/>
        </authorList>
    </citation>
    <scope>NUCLEOTIDE SEQUENCE [LARGE SCALE GENOMIC DNA]</scope>
    <source>
        <strain evidence="1 2">2c-3</strain>
    </source>
</reference>
<name>A0A2T8HLG9_9SPHI</name>
<proteinExistence type="predicted"/>
<evidence type="ECO:0000313" key="1">
    <source>
        <dbReference type="EMBL" id="PVH26277.1"/>
    </source>
</evidence>
<evidence type="ECO:0000313" key="2">
    <source>
        <dbReference type="Proteomes" id="UP000245627"/>
    </source>
</evidence>
<dbReference type="EMBL" id="QDKG01000001">
    <property type="protein sequence ID" value="PVH26277.1"/>
    <property type="molecule type" value="Genomic_DNA"/>
</dbReference>
<comment type="caution">
    <text evidence="1">The sequence shown here is derived from an EMBL/GenBank/DDBJ whole genome shotgun (WGS) entry which is preliminary data.</text>
</comment>
<keyword evidence="2" id="KW-1185">Reference proteome</keyword>
<protein>
    <submittedName>
        <fullName evidence="1">Uncharacterized protein</fullName>
    </submittedName>
</protein>
<dbReference type="Proteomes" id="UP000245627">
    <property type="component" value="Unassembled WGS sequence"/>
</dbReference>